<dbReference type="InterPro" id="IPR047177">
    <property type="entry name" value="Pept_M20A"/>
</dbReference>
<dbReference type="Pfam" id="PF07687">
    <property type="entry name" value="M20_dimer"/>
    <property type="match status" value="1"/>
</dbReference>
<accession>A0A9P4IJT1</accession>
<evidence type="ECO:0000256" key="1">
    <source>
        <dbReference type="ARBA" id="ARBA00006247"/>
    </source>
</evidence>
<keyword evidence="8" id="KW-1185">Reference proteome</keyword>
<dbReference type="CDD" id="cd05674">
    <property type="entry name" value="M20_yscS"/>
    <property type="match status" value="1"/>
</dbReference>
<dbReference type="PANTHER" id="PTHR45962:SF1">
    <property type="entry name" value="N-FATTY-ACYL-AMINO ACID SYNTHASE_HYDROLASE PM20D1"/>
    <property type="match status" value="1"/>
</dbReference>
<feature type="domain" description="Peptidase M20 dimerisation" evidence="6">
    <location>
        <begin position="207"/>
        <end position="367"/>
    </location>
</feature>
<dbReference type="AlphaFoldDB" id="A0A9P4IJT1"/>
<dbReference type="InterPro" id="IPR002933">
    <property type="entry name" value="Peptidase_M20"/>
</dbReference>
<evidence type="ECO:0000256" key="5">
    <source>
        <dbReference type="ARBA" id="ARBA00022833"/>
    </source>
</evidence>
<evidence type="ECO:0000259" key="6">
    <source>
        <dbReference type="Pfam" id="PF07687"/>
    </source>
</evidence>
<dbReference type="InterPro" id="IPR036264">
    <property type="entry name" value="Bact_exopeptidase_dim_dom"/>
</dbReference>
<evidence type="ECO:0000256" key="4">
    <source>
        <dbReference type="ARBA" id="ARBA00022801"/>
    </source>
</evidence>
<keyword evidence="3" id="KW-0479">Metal-binding</keyword>
<protein>
    <submittedName>
        <fullName evidence="7">Zn-dependent exopeptidase</fullName>
    </submittedName>
</protein>
<dbReference type="FunFam" id="3.40.630.10:FF:000027">
    <property type="entry name" value="N-fatty-acyl-amino acid synthase/hydrolase PM20D1"/>
    <property type="match status" value="1"/>
</dbReference>
<dbReference type="PROSITE" id="PS00759">
    <property type="entry name" value="ARGE_DAPE_CPG2_2"/>
    <property type="match status" value="1"/>
</dbReference>
<dbReference type="InterPro" id="IPR011650">
    <property type="entry name" value="Peptidase_M20_dimer"/>
</dbReference>
<dbReference type="EMBL" id="ML978124">
    <property type="protein sequence ID" value="KAF2100594.1"/>
    <property type="molecule type" value="Genomic_DNA"/>
</dbReference>
<dbReference type="Proteomes" id="UP000799772">
    <property type="component" value="Unassembled WGS sequence"/>
</dbReference>
<evidence type="ECO:0000256" key="3">
    <source>
        <dbReference type="ARBA" id="ARBA00022723"/>
    </source>
</evidence>
<keyword evidence="2" id="KW-0645">Protease</keyword>
<dbReference type="Pfam" id="PF01546">
    <property type="entry name" value="Peptidase_M20"/>
    <property type="match status" value="1"/>
</dbReference>
<evidence type="ECO:0000256" key="2">
    <source>
        <dbReference type="ARBA" id="ARBA00022670"/>
    </source>
</evidence>
<sequence length="497" mass="55131">MEKFIASSAFEKATIKRLSAAVQVKTESYDDLGKIGEDKRWDVQYDFNKYLKKTFPRIFSQLRIEYVNTHGLFITWNGTEPELKPTLLMAHMDTVPVPPETIDQWTHPPWSGYYDGKFVWGRGSSDCKNQLLAVLESVDLLLENGFVPKRTVLMSFGFDEERGGPQGAGHLAPFIFERYGKDALAVIVDEGGGFADNWGASMCMPGVAEKGHIDVEIVIRMPGGHSSIPLPHTAIGVMSELIVLIEDNPYEPHLVDKNPYLGALYCGADHAPDFPDKLRKILEKSRGHETCNAANDELAQEAAKMSPFVRYLMQTSQAADIIGGGVKVNAMPERVSAFVNHRINIGSTSESVKTKVTSLAQQIAEKHNLTLHAFDDAKEERNSIFLKAGYNELEPAPLTPTNVDELTAYAVLSGTVRALYGEDVIVAPGLMTGNTDTRYYWDLTRHIFRFAPGWDGEQGGLANGVHTVDEHVSVKAHINGVKWFSLFIRNMDEATLD</sequence>
<evidence type="ECO:0000313" key="7">
    <source>
        <dbReference type="EMBL" id="KAF2100594.1"/>
    </source>
</evidence>
<reference evidence="7" key="1">
    <citation type="journal article" date="2020" name="Stud. Mycol.">
        <title>101 Dothideomycetes genomes: a test case for predicting lifestyles and emergence of pathogens.</title>
        <authorList>
            <person name="Haridas S."/>
            <person name="Albert R."/>
            <person name="Binder M."/>
            <person name="Bloem J."/>
            <person name="Labutti K."/>
            <person name="Salamov A."/>
            <person name="Andreopoulos B."/>
            <person name="Baker S."/>
            <person name="Barry K."/>
            <person name="Bills G."/>
            <person name="Bluhm B."/>
            <person name="Cannon C."/>
            <person name="Castanera R."/>
            <person name="Culley D."/>
            <person name="Daum C."/>
            <person name="Ezra D."/>
            <person name="Gonzalez J."/>
            <person name="Henrissat B."/>
            <person name="Kuo A."/>
            <person name="Liang C."/>
            <person name="Lipzen A."/>
            <person name="Lutzoni F."/>
            <person name="Magnuson J."/>
            <person name="Mondo S."/>
            <person name="Nolan M."/>
            <person name="Ohm R."/>
            <person name="Pangilinan J."/>
            <person name="Park H.-J."/>
            <person name="Ramirez L."/>
            <person name="Alfaro M."/>
            <person name="Sun H."/>
            <person name="Tritt A."/>
            <person name="Yoshinaga Y."/>
            <person name="Zwiers L.-H."/>
            <person name="Turgeon B."/>
            <person name="Goodwin S."/>
            <person name="Spatafora J."/>
            <person name="Crous P."/>
            <person name="Grigoriev I."/>
        </authorList>
    </citation>
    <scope>NUCLEOTIDE SEQUENCE</scope>
    <source>
        <strain evidence="7">CBS 133067</strain>
    </source>
</reference>
<proteinExistence type="inferred from homology"/>
<dbReference type="Gene3D" id="3.40.630.10">
    <property type="entry name" value="Zn peptidases"/>
    <property type="match status" value="1"/>
</dbReference>
<dbReference type="SUPFAM" id="SSF55031">
    <property type="entry name" value="Bacterial exopeptidase dimerisation domain"/>
    <property type="match status" value="1"/>
</dbReference>
<dbReference type="OrthoDB" id="3064516at2759"/>
<dbReference type="GO" id="GO:0046872">
    <property type="term" value="F:metal ion binding"/>
    <property type="evidence" value="ECO:0007669"/>
    <property type="project" value="UniProtKB-KW"/>
</dbReference>
<evidence type="ECO:0000313" key="8">
    <source>
        <dbReference type="Proteomes" id="UP000799772"/>
    </source>
</evidence>
<dbReference type="GO" id="GO:0004180">
    <property type="term" value="F:carboxypeptidase activity"/>
    <property type="evidence" value="ECO:0007669"/>
    <property type="project" value="TreeGrafter"/>
</dbReference>
<dbReference type="Gene3D" id="3.30.70.360">
    <property type="match status" value="1"/>
</dbReference>
<keyword evidence="5" id="KW-0862">Zinc</keyword>
<dbReference type="PANTHER" id="PTHR45962">
    <property type="entry name" value="N-FATTY-ACYL-AMINO ACID SYNTHASE/HYDROLASE PM20D1"/>
    <property type="match status" value="1"/>
</dbReference>
<organism evidence="7 8">
    <name type="scientific">Rhizodiscina lignyota</name>
    <dbReference type="NCBI Taxonomy" id="1504668"/>
    <lineage>
        <taxon>Eukaryota</taxon>
        <taxon>Fungi</taxon>
        <taxon>Dikarya</taxon>
        <taxon>Ascomycota</taxon>
        <taxon>Pezizomycotina</taxon>
        <taxon>Dothideomycetes</taxon>
        <taxon>Pleosporomycetidae</taxon>
        <taxon>Aulographales</taxon>
        <taxon>Rhizodiscinaceae</taxon>
        <taxon>Rhizodiscina</taxon>
    </lineage>
</organism>
<dbReference type="InterPro" id="IPR001261">
    <property type="entry name" value="ArgE/DapE_CS"/>
</dbReference>
<dbReference type="GO" id="GO:0051603">
    <property type="term" value="P:proteolysis involved in protein catabolic process"/>
    <property type="evidence" value="ECO:0007669"/>
    <property type="project" value="TreeGrafter"/>
</dbReference>
<dbReference type="Gene3D" id="1.10.150.900">
    <property type="match status" value="1"/>
</dbReference>
<keyword evidence="4" id="KW-0378">Hydrolase</keyword>
<gene>
    <name evidence="7" type="ORF">NA57DRAFT_65064</name>
</gene>
<dbReference type="SUPFAM" id="SSF53187">
    <property type="entry name" value="Zn-dependent exopeptidases"/>
    <property type="match status" value="1"/>
</dbReference>
<comment type="similarity">
    <text evidence="1">Belongs to the peptidase M20A family.</text>
</comment>
<comment type="caution">
    <text evidence="7">The sequence shown here is derived from an EMBL/GenBank/DDBJ whole genome shotgun (WGS) entry which is preliminary data.</text>
</comment>
<name>A0A9P4IJT1_9PEZI</name>
<dbReference type="GO" id="GO:0000328">
    <property type="term" value="C:fungal-type vacuole lumen"/>
    <property type="evidence" value="ECO:0007669"/>
    <property type="project" value="TreeGrafter"/>
</dbReference>